<reference evidence="3" key="1">
    <citation type="journal article" date="2019" name="Int. J. Syst. Evol. Microbiol.">
        <title>The Global Catalogue of Microorganisms (GCM) 10K type strain sequencing project: providing services to taxonomists for standard genome sequencing and annotation.</title>
        <authorList>
            <consortium name="The Broad Institute Genomics Platform"/>
            <consortium name="The Broad Institute Genome Sequencing Center for Infectious Disease"/>
            <person name="Wu L."/>
            <person name="Ma J."/>
        </authorList>
    </citation>
    <scope>NUCLEOTIDE SEQUENCE [LARGE SCALE GENOMIC DNA]</scope>
    <source>
        <strain evidence="3">JCM 3369</strain>
    </source>
</reference>
<protein>
    <recommendedName>
        <fullName evidence="4">(2Fe-2S)-binding protein</fullName>
    </recommendedName>
</protein>
<evidence type="ECO:0008006" key="4">
    <source>
        <dbReference type="Google" id="ProtNLM"/>
    </source>
</evidence>
<organism evidence="2 3">
    <name type="scientific">Actinomadura yumaensis</name>
    <dbReference type="NCBI Taxonomy" id="111807"/>
    <lineage>
        <taxon>Bacteria</taxon>
        <taxon>Bacillati</taxon>
        <taxon>Actinomycetota</taxon>
        <taxon>Actinomycetes</taxon>
        <taxon>Streptosporangiales</taxon>
        <taxon>Thermomonosporaceae</taxon>
        <taxon>Actinomadura</taxon>
    </lineage>
</organism>
<sequence>HPVGAAWPGWLRPGTVVCRCEETDYAALCRGATRAADGAEARAVKLGTRAGLGPCQARICGPTVAERLRRRAAGAPGRPAEGLAPATPHHRPVAQPIRLGELAEPPRESE</sequence>
<evidence type="ECO:0000256" key="1">
    <source>
        <dbReference type="SAM" id="MobiDB-lite"/>
    </source>
</evidence>
<comment type="caution">
    <text evidence="2">The sequence shown here is derived from an EMBL/GenBank/DDBJ whole genome shotgun (WGS) entry which is preliminary data.</text>
</comment>
<keyword evidence="3" id="KW-1185">Reference proteome</keyword>
<evidence type="ECO:0000313" key="3">
    <source>
        <dbReference type="Proteomes" id="UP001596380"/>
    </source>
</evidence>
<evidence type="ECO:0000313" key="2">
    <source>
        <dbReference type="EMBL" id="MFC6885257.1"/>
    </source>
</evidence>
<dbReference type="Gene3D" id="1.10.10.1100">
    <property type="entry name" value="BFD-like [2Fe-2S]-binding domain"/>
    <property type="match status" value="1"/>
</dbReference>
<dbReference type="Proteomes" id="UP001596380">
    <property type="component" value="Unassembled WGS sequence"/>
</dbReference>
<name>A0ABW2CU01_9ACTN</name>
<feature type="compositionally biased region" description="Low complexity" evidence="1">
    <location>
        <begin position="73"/>
        <end position="86"/>
    </location>
</feature>
<feature type="region of interest" description="Disordered" evidence="1">
    <location>
        <begin position="71"/>
        <end position="110"/>
    </location>
</feature>
<proteinExistence type="predicted"/>
<dbReference type="EMBL" id="JBHSXS010000035">
    <property type="protein sequence ID" value="MFC6885257.1"/>
    <property type="molecule type" value="Genomic_DNA"/>
</dbReference>
<dbReference type="InterPro" id="IPR041854">
    <property type="entry name" value="BFD-like_2Fe2S-bd_dom_sf"/>
</dbReference>
<gene>
    <name evidence="2" type="ORF">ACFQKB_36250</name>
</gene>
<feature type="non-terminal residue" evidence="2">
    <location>
        <position position="1"/>
    </location>
</feature>
<accession>A0ABW2CU01</accession>